<feature type="region of interest" description="Disordered" evidence="7">
    <location>
        <begin position="29"/>
        <end position="51"/>
    </location>
</feature>
<keyword evidence="5" id="KW-1015">Disulfide bond</keyword>
<evidence type="ECO:0000256" key="8">
    <source>
        <dbReference type="SAM" id="SignalP"/>
    </source>
</evidence>
<dbReference type="InterPro" id="IPR001117">
    <property type="entry name" value="Cu-oxidase_2nd"/>
</dbReference>
<dbReference type="PANTHER" id="PTHR11709">
    <property type="entry name" value="MULTI-COPPER OXIDASE"/>
    <property type="match status" value="1"/>
</dbReference>
<dbReference type="InterPro" id="IPR033138">
    <property type="entry name" value="Cu_oxidase_CS"/>
</dbReference>
<dbReference type="PROSITE" id="PS00080">
    <property type="entry name" value="MULTICOPPER_OXIDASE2"/>
    <property type="match status" value="1"/>
</dbReference>
<evidence type="ECO:0000259" key="11">
    <source>
        <dbReference type="Pfam" id="PF07732"/>
    </source>
</evidence>
<dbReference type="Proteomes" id="UP001221142">
    <property type="component" value="Unassembled WGS sequence"/>
</dbReference>
<name>A0AAD7BZR9_9AGAR</name>
<dbReference type="PROSITE" id="PS00079">
    <property type="entry name" value="MULTICOPPER_OXIDASE1"/>
    <property type="match status" value="2"/>
</dbReference>
<evidence type="ECO:0000256" key="5">
    <source>
        <dbReference type="ARBA" id="ARBA00023157"/>
    </source>
</evidence>
<dbReference type="Pfam" id="PF07731">
    <property type="entry name" value="Cu-oxidase_2"/>
    <property type="match status" value="1"/>
</dbReference>
<dbReference type="CDD" id="cd13903">
    <property type="entry name" value="CuRO_3_Tv-LCC_like"/>
    <property type="match status" value="1"/>
</dbReference>
<evidence type="ECO:0000259" key="9">
    <source>
        <dbReference type="Pfam" id="PF00394"/>
    </source>
</evidence>
<dbReference type="InterPro" id="IPR011707">
    <property type="entry name" value="Cu-oxidase-like_N"/>
</dbReference>
<sequence length="552" mass="59189">MRLVGPVFAVLSYISFSLAEQDLPCTPETSLTERASIGNGKSKDTSAGSGIQPPSFVTSSIGSISTLTLVNKQIAPDGFSRPSVLAGGTFPGPLITGNKGDKFTINVQNQLTDTSMLRASSIHWHGFFQNHSPFEDGVAFVTQCPITPGTSFVYDFKVNSQAGTFWYHSHLSSQYCDGLRGPLVVYDPQDPNKHLYDIDNAATVITLADWYHFVAPQAPFVPDPASTLINGLGRYAGGPVSQLAVISVTKGQRYRFRIVSMACDPNFIFAIDGHTMTIIEADGVNTNPLTVDSLQIFAAQRYSVVVNANQAVGNYWVRANPNIGTTGFDGGINSAILRYVGATVAEPTTVSVSTNPMVETNLHSYGYSTVPGKPYPGGADININLKVDLDFNTLKFTVNGAPFDSPSVPVILQILSGARTAQELLPPGSVYALPPNRVIEISVPGGTIGAPHPFHLHGHTFYVVRSAGSSTYNYRNPLVRDVVNTGLAGDNVTFRFVTDNAGPWFLHCHIDWHLDKGLAIVFAENAPAIKTGPSTWQNLCPTYDAFALAGGA</sequence>
<evidence type="ECO:0000256" key="2">
    <source>
        <dbReference type="ARBA" id="ARBA00022723"/>
    </source>
</evidence>
<keyword evidence="6" id="KW-0325">Glycoprotein</keyword>
<dbReference type="EMBL" id="JARKIF010000007">
    <property type="protein sequence ID" value="KAJ7635013.1"/>
    <property type="molecule type" value="Genomic_DNA"/>
</dbReference>
<dbReference type="FunFam" id="2.60.40.420:FF:000045">
    <property type="entry name" value="Laccase 2"/>
    <property type="match status" value="1"/>
</dbReference>
<organism evidence="12 13">
    <name type="scientific">Roridomyces roridus</name>
    <dbReference type="NCBI Taxonomy" id="1738132"/>
    <lineage>
        <taxon>Eukaryota</taxon>
        <taxon>Fungi</taxon>
        <taxon>Dikarya</taxon>
        <taxon>Basidiomycota</taxon>
        <taxon>Agaricomycotina</taxon>
        <taxon>Agaricomycetes</taxon>
        <taxon>Agaricomycetidae</taxon>
        <taxon>Agaricales</taxon>
        <taxon>Marasmiineae</taxon>
        <taxon>Mycenaceae</taxon>
        <taxon>Roridomyces</taxon>
    </lineage>
</organism>
<evidence type="ECO:0000256" key="7">
    <source>
        <dbReference type="SAM" id="MobiDB-lite"/>
    </source>
</evidence>
<feature type="signal peptide" evidence="8">
    <location>
        <begin position="1"/>
        <end position="19"/>
    </location>
</feature>
<keyword evidence="2" id="KW-0479">Metal-binding</keyword>
<evidence type="ECO:0000256" key="3">
    <source>
        <dbReference type="ARBA" id="ARBA00023002"/>
    </source>
</evidence>
<dbReference type="GO" id="GO:0016491">
    <property type="term" value="F:oxidoreductase activity"/>
    <property type="evidence" value="ECO:0007669"/>
    <property type="project" value="UniProtKB-KW"/>
</dbReference>
<dbReference type="Pfam" id="PF07732">
    <property type="entry name" value="Cu-oxidase_3"/>
    <property type="match status" value="1"/>
</dbReference>
<dbReference type="InterPro" id="IPR011706">
    <property type="entry name" value="Cu-oxidase_C"/>
</dbReference>
<proteinExistence type="inferred from homology"/>
<feature type="domain" description="Plastocyanin-like" evidence="10">
    <location>
        <begin position="405"/>
        <end position="525"/>
    </location>
</feature>
<evidence type="ECO:0000256" key="4">
    <source>
        <dbReference type="ARBA" id="ARBA00023008"/>
    </source>
</evidence>
<gene>
    <name evidence="12" type="ORF">FB45DRAFT_1056960</name>
</gene>
<dbReference type="Gene3D" id="2.60.40.420">
    <property type="entry name" value="Cupredoxins - blue copper proteins"/>
    <property type="match status" value="3"/>
</dbReference>
<keyword evidence="4" id="KW-0186">Copper</keyword>
<dbReference type="PANTHER" id="PTHR11709:SF511">
    <property type="entry name" value="LACCASE"/>
    <property type="match status" value="1"/>
</dbReference>
<protein>
    <submittedName>
        <fullName evidence="12">Laccase 2</fullName>
    </submittedName>
</protein>
<feature type="domain" description="Plastocyanin-like" evidence="9">
    <location>
        <begin position="203"/>
        <end position="342"/>
    </location>
</feature>
<evidence type="ECO:0000256" key="1">
    <source>
        <dbReference type="ARBA" id="ARBA00010609"/>
    </source>
</evidence>
<comment type="caution">
    <text evidence="12">The sequence shown here is derived from an EMBL/GenBank/DDBJ whole genome shotgun (WGS) entry which is preliminary data.</text>
</comment>
<dbReference type="AlphaFoldDB" id="A0AAD7BZR9"/>
<keyword evidence="3" id="KW-0560">Oxidoreductase</keyword>
<keyword evidence="8" id="KW-0732">Signal</keyword>
<keyword evidence="13" id="KW-1185">Reference proteome</keyword>
<feature type="domain" description="Plastocyanin-like" evidence="11">
    <location>
        <begin position="71"/>
        <end position="189"/>
    </location>
</feature>
<evidence type="ECO:0000256" key="6">
    <source>
        <dbReference type="ARBA" id="ARBA00023180"/>
    </source>
</evidence>
<accession>A0AAD7BZR9</accession>
<feature type="chain" id="PRO_5042232367" evidence="8">
    <location>
        <begin position="20"/>
        <end position="552"/>
    </location>
</feature>
<evidence type="ECO:0000313" key="13">
    <source>
        <dbReference type="Proteomes" id="UP001221142"/>
    </source>
</evidence>
<comment type="similarity">
    <text evidence="1">Belongs to the multicopper oxidase family.</text>
</comment>
<dbReference type="InterPro" id="IPR045087">
    <property type="entry name" value="Cu-oxidase_fam"/>
</dbReference>
<dbReference type="Pfam" id="PF00394">
    <property type="entry name" value="Cu-oxidase"/>
    <property type="match status" value="1"/>
</dbReference>
<dbReference type="InterPro" id="IPR002355">
    <property type="entry name" value="Cu_oxidase_Cu_BS"/>
</dbReference>
<evidence type="ECO:0000313" key="12">
    <source>
        <dbReference type="EMBL" id="KAJ7635013.1"/>
    </source>
</evidence>
<reference evidence="12" key="1">
    <citation type="submission" date="2023-03" db="EMBL/GenBank/DDBJ databases">
        <title>Massive genome expansion in bonnet fungi (Mycena s.s.) driven by repeated elements and novel gene families across ecological guilds.</title>
        <authorList>
            <consortium name="Lawrence Berkeley National Laboratory"/>
            <person name="Harder C.B."/>
            <person name="Miyauchi S."/>
            <person name="Viragh M."/>
            <person name="Kuo A."/>
            <person name="Thoen E."/>
            <person name="Andreopoulos B."/>
            <person name="Lu D."/>
            <person name="Skrede I."/>
            <person name="Drula E."/>
            <person name="Henrissat B."/>
            <person name="Morin E."/>
            <person name="Kohler A."/>
            <person name="Barry K."/>
            <person name="LaButti K."/>
            <person name="Morin E."/>
            <person name="Salamov A."/>
            <person name="Lipzen A."/>
            <person name="Mereny Z."/>
            <person name="Hegedus B."/>
            <person name="Baldrian P."/>
            <person name="Stursova M."/>
            <person name="Weitz H."/>
            <person name="Taylor A."/>
            <person name="Grigoriev I.V."/>
            <person name="Nagy L.G."/>
            <person name="Martin F."/>
            <person name="Kauserud H."/>
        </authorList>
    </citation>
    <scope>NUCLEOTIDE SEQUENCE</scope>
    <source>
        <strain evidence="12">9284</strain>
    </source>
</reference>
<dbReference type="InterPro" id="IPR008972">
    <property type="entry name" value="Cupredoxin"/>
</dbReference>
<evidence type="ECO:0000259" key="10">
    <source>
        <dbReference type="Pfam" id="PF07731"/>
    </source>
</evidence>
<dbReference type="GO" id="GO:0005507">
    <property type="term" value="F:copper ion binding"/>
    <property type="evidence" value="ECO:0007669"/>
    <property type="project" value="InterPro"/>
</dbReference>
<dbReference type="SUPFAM" id="SSF49503">
    <property type="entry name" value="Cupredoxins"/>
    <property type="match status" value="3"/>
</dbReference>